<proteinExistence type="predicted"/>
<feature type="non-terminal residue" evidence="1">
    <location>
        <position position="1"/>
    </location>
</feature>
<organism evidence="1 2">
    <name type="scientific">Kibdelosporangium lantanae</name>
    <dbReference type="NCBI Taxonomy" id="1497396"/>
    <lineage>
        <taxon>Bacteria</taxon>
        <taxon>Bacillati</taxon>
        <taxon>Actinomycetota</taxon>
        <taxon>Actinomycetes</taxon>
        <taxon>Pseudonocardiales</taxon>
        <taxon>Pseudonocardiaceae</taxon>
        <taxon>Kibdelosporangium</taxon>
    </lineage>
</organism>
<keyword evidence="2" id="KW-1185">Reference proteome</keyword>
<dbReference type="InterPro" id="IPR006748">
    <property type="entry name" value="NH2Glyco/OHUrea_AB-resist_kin"/>
</dbReference>
<evidence type="ECO:0000313" key="2">
    <source>
        <dbReference type="Proteomes" id="UP001597045"/>
    </source>
</evidence>
<dbReference type="Pfam" id="PF04655">
    <property type="entry name" value="APH_6_hur"/>
    <property type="match status" value="1"/>
</dbReference>
<comment type="caution">
    <text evidence="1">The sequence shown here is derived from an EMBL/GenBank/DDBJ whole genome shotgun (WGS) entry which is preliminary data.</text>
</comment>
<protein>
    <submittedName>
        <fullName evidence="1">Aminoglycoside phosphotransferase family protein</fullName>
    </submittedName>
</protein>
<evidence type="ECO:0000313" key="1">
    <source>
        <dbReference type="EMBL" id="MFD1051318.1"/>
    </source>
</evidence>
<dbReference type="EMBL" id="JBHTIS010003494">
    <property type="protein sequence ID" value="MFD1051318.1"/>
    <property type="molecule type" value="Genomic_DNA"/>
</dbReference>
<dbReference type="Gene3D" id="3.90.1200.10">
    <property type="match status" value="1"/>
</dbReference>
<dbReference type="InterPro" id="IPR011009">
    <property type="entry name" value="Kinase-like_dom_sf"/>
</dbReference>
<dbReference type="Proteomes" id="UP001597045">
    <property type="component" value="Unassembled WGS sequence"/>
</dbReference>
<reference evidence="2" key="1">
    <citation type="journal article" date="2019" name="Int. J. Syst. Evol. Microbiol.">
        <title>The Global Catalogue of Microorganisms (GCM) 10K type strain sequencing project: providing services to taxonomists for standard genome sequencing and annotation.</title>
        <authorList>
            <consortium name="The Broad Institute Genomics Platform"/>
            <consortium name="The Broad Institute Genome Sequencing Center for Infectious Disease"/>
            <person name="Wu L."/>
            <person name="Ma J."/>
        </authorList>
    </citation>
    <scope>NUCLEOTIDE SEQUENCE [LARGE SCALE GENOMIC DNA]</scope>
    <source>
        <strain evidence="2">JCM 31486</strain>
    </source>
</reference>
<accession>A0ABW3ML03</accession>
<sequence length="114" mass="12792">RTPATDGPRRLPEYTEQIFARVERQGVDVGDARRIRDELVASETEQVLLHGDLHLYNVLNGPKLTAVDPKACLGDPCFDAMDYAFQARSTDIAKAADLDVDRVEAWCRVFAWMA</sequence>
<name>A0ABW3ML03_9PSEU</name>
<dbReference type="SUPFAM" id="SSF56112">
    <property type="entry name" value="Protein kinase-like (PK-like)"/>
    <property type="match status" value="1"/>
</dbReference>
<gene>
    <name evidence="1" type="ORF">ACFQ1S_40145</name>
</gene>